<evidence type="ECO:0000256" key="3">
    <source>
        <dbReference type="PROSITE-ProRule" id="PRU00708"/>
    </source>
</evidence>
<organism evidence="4 5">
    <name type="scientific">Perilla frutescens var. hirtella</name>
    <name type="common">Perilla citriodora</name>
    <name type="synonym">Perilla setoyensis</name>
    <dbReference type="NCBI Taxonomy" id="608512"/>
    <lineage>
        <taxon>Eukaryota</taxon>
        <taxon>Viridiplantae</taxon>
        <taxon>Streptophyta</taxon>
        <taxon>Embryophyta</taxon>
        <taxon>Tracheophyta</taxon>
        <taxon>Spermatophyta</taxon>
        <taxon>Magnoliopsida</taxon>
        <taxon>eudicotyledons</taxon>
        <taxon>Gunneridae</taxon>
        <taxon>Pentapetalae</taxon>
        <taxon>asterids</taxon>
        <taxon>lamiids</taxon>
        <taxon>Lamiales</taxon>
        <taxon>Lamiaceae</taxon>
        <taxon>Nepetoideae</taxon>
        <taxon>Elsholtzieae</taxon>
        <taxon>Perilla</taxon>
    </lineage>
</organism>
<accession>A0AAD4P7E2</accession>
<feature type="repeat" description="PPR" evidence="3">
    <location>
        <begin position="325"/>
        <end position="359"/>
    </location>
</feature>
<dbReference type="Pfam" id="PF13812">
    <property type="entry name" value="PPR_3"/>
    <property type="match status" value="2"/>
</dbReference>
<evidence type="ECO:0000313" key="4">
    <source>
        <dbReference type="EMBL" id="KAH6828670.1"/>
    </source>
</evidence>
<dbReference type="Gene3D" id="1.25.40.10">
    <property type="entry name" value="Tetratricopeptide repeat domain"/>
    <property type="match status" value="2"/>
</dbReference>
<gene>
    <name evidence="4" type="ORF">C2S53_006668</name>
</gene>
<comment type="caution">
    <text evidence="4">The sequence shown here is derived from an EMBL/GenBank/DDBJ whole genome shotgun (WGS) entry which is preliminary data.</text>
</comment>
<name>A0AAD4P7E2_PERFH</name>
<dbReference type="PROSITE" id="PS51375">
    <property type="entry name" value="PPR"/>
    <property type="match status" value="3"/>
</dbReference>
<dbReference type="Pfam" id="PF01535">
    <property type="entry name" value="PPR"/>
    <property type="match status" value="2"/>
</dbReference>
<sequence>MWAIRRAASIQLKSRGLNSGTSRVRCLKSEIESCCFEDYNAEIIESHGKVSDALICSRRFHNTFVPSKSYSKVRTFFSWIGAKSSGGKQDDDALEDASPVLQTRHDAVEEATSGDDMDDESKLFSGESVADDKQNELGILDIETDAGKEKSRKIRAPSSMTKAILADTRSPVSRILGKWVEAGNKVTLAEVSVNILYFRRRRMFSQALQLSEWLESRKLLEFTERIYASRVDLIAKVRGIVEAEKYIQLQIPESFRTEVVYRTLLANYVAAINVKKTEELFNKMKDLFPISCFSCNQMLLLYKRTNRKKIADVLVLMKKENIKWSTFTYQILIDAKWQSGHICGMERILEEMKSAGLKPNMHILASVAKYYVADGLKVKAEAVLKDMEGGDLTKNHWVCRFLLPIYASLGREDEVGRIWKQCESNPDLGECIAGIQAWGQLNKIEDAEAVFDKLLRIVRRPSSRHYGLMLNMYADNNMLAKGEDLIRRMTESGVTVMPSAWHALVKLYARAGEVKKAESFLEKACRDRRGMALLNSFLNILDAYAAKGDIQNAENIFLKMKRTGLTPSISAYRSLLYAYINAKSPAYGFTERMKVDKVVPDKKLAGLLVRVGNFAKSTEELLP</sequence>
<comment type="similarity">
    <text evidence="1">Belongs to the PPR family. P subfamily.</text>
</comment>
<keyword evidence="2" id="KW-0677">Repeat</keyword>
<dbReference type="EMBL" id="SDAM02000121">
    <property type="protein sequence ID" value="KAH6828670.1"/>
    <property type="molecule type" value="Genomic_DNA"/>
</dbReference>
<dbReference type="PANTHER" id="PTHR45717:SF15">
    <property type="entry name" value="AGL218WP"/>
    <property type="match status" value="1"/>
</dbReference>
<reference evidence="4 5" key="1">
    <citation type="journal article" date="2021" name="Nat. Commun.">
        <title>Incipient diploidization of the medicinal plant Perilla within 10,000 years.</title>
        <authorList>
            <person name="Zhang Y."/>
            <person name="Shen Q."/>
            <person name="Leng L."/>
            <person name="Zhang D."/>
            <person name="Chen S."/>
            <person name="Shi Y."/>
            <person name="Ning Z."/>
            <person name="Chen S."/>
        </authorList>
    </citation>
    <scope>NUCLEOTIDE SEQUENCE [LARGE SCALE GENOMIC DNA]</scope>
    <source>
        <strain evidence="5">cv. PC099</strain>
    </source>
</reference>
<dbReference type="InterPro" id="IPR011990">
    <property type="entry name" value="TPR-like_helical_dom_sf"/>
</dbReference>
<feature type="repeat" description="PPR" evidence="3">
    <location>
        <begin position="533"/>
        <end position="567"/>
    </location>
</feature>
<dbReference type="Proteomes" id="UP001190926">
    <property type="component" value="Unassembled WGS sequence"/>
</dbReference>
<dbReference type="GO" id="GO:0005739">
    <property type="term" value="C:mitochondrion"/>
    <property type="evidence" value="ECO:0007669"/>
    <property type="project" value="TreeGrafter"/>
</dbReference>
<evidence type="ECO:0008006" key="6">
    <source>
        <dbReference type="Google" id="ProtNLM"/>
    </source>
</evidence>
<keyword evidence="5" id="KW-1185">Reference proteome</keyword>
<dbReference type="AlphaFoldDB" id="A0AAD4P7E2"/>
<dbReference type="GO" id="GO:0003729">
    <property type="term" value="F:mRNA binding"/>
    <property type="evidence" value="ECO:0007669"/>
    <property type="project" value="UniProtKB-ARBA"/>
</dbReference>
<evidence type="ECO:0000256" key="1">
    <source>
        <dbReference type="ARBA" id="ARBA00007626"/>
    </source>
</evidence>
<feature type="repeat" description="PPR" evidence="3">
    <location>
        <begin position="462"/>
        <end position="496"/>
    </location>
</feature>
<proteinExistence type="inferred from homology"/>
<dbReference type="SUPFAM" id="SSF81901">
    <property type="entry name" value="HCP-like"/>
    <property type="match status" value="1"/>
</dbReference>
<dbReference type="InterPro" id="IPR002885">
    <property type="entry name" value="PPR_rpt"/>
</dbReference>
<evidence type="ECO:0000313" key="5">
    <source>
        <dbReference type="Proteomes" id="UP001190926"/>
    </source>
</evidence>
<evidence type="ECO:0000256" key="2">
    <source>
        <dbReference type="ARBA" id="ARBA00022737"/>
    </source>
</evidence>
<dbReference type="PANTHER" id="PTHR45717">
    <property type="entry name" value="OS12G0527900 PROTEIN"/>
    <property type="match status" value="1"/>
</dbReference>
<protein>
    <recommendedName>
        <fullName evidence="6">Pentatricopeptide repeat-containing protein</fullName>
    </recommendedName>
</protein>